<reference evidence="1 4" key="2">
    <citation type="submission" date="2019-06" db="EMBL/GenBank/DDBJ databases">
        <title>Whole genome shotgun sequence of Brevibacillus agri NBRC 15538.</title>
        <authorList>
            <person name="Hosoyama A."/>
            <person name="Uohara A."/>
            <person name="Ohji S."/>
            <person name="Ichikawa N."/>
        </authorList>
    </citation>
    <scope>NUCLEOTIDE SEQUENCE [LARGE SCALE GENOMIC DNA]</scope>
    <source>
        <strain evidence="1 4">NBRC 15538</strain>
    </source>
</reference>
<dbReference type="OrthoDB" id="9782503at2"/>
<proteinExistence type="predicted"/>
<dbReference type="RefSeq" id="WP_122952470.1">
    <property type="nucleotide sequence ID" value="NZ_BJOD01000004.1"/>
</dbReference>
<name>A0A3M8BC79_9BACL</name>
<dbReference type="EMBL" id="BJOD01000004">
    <property type="protein sequence ID" value="GED24448.1"/>
    <property type="molecule type" value="Genomic_DNA"/>
</dbReference>
<dbReference type="GeneID" id="82811643"/>
<accession>A0A3M8BC79</accession>
<reference evidence="2 3" key="1">
    <citation type="submission" date="2018-10" db="EMBL/GenBank/DDBJ databases">
        <title>Phylogenomics of Brevibacillus.</title>
        <authorList>
            <person name="Dunlap C."/>
        </authorList>
    </citation>
    <scope>NUCLEOTIDE SEQUENCE [LARGE SCALE GENOMIC DNA]</scope>
    <source>
        <strain evidence="2 3">NRRL NRS 1219</strain>
    </source>
</reference>
<comment type="caution">
    <text evidence="2">The sequence shown here is derived from an EMBL/GenBank/DDBJ whole genome shotgun (WGS) entry which is preliminary data.</text>
</comment>
<sequence length="83" mass="9646">MCARNLNALYRNESFQQTVVLPEQVGTGYWQRTSLNAMVDVMICDIVFREELGMKSTERDDWMKICFGARTTPIWTMASHPVR</sequence>
<evidence type="ECO:0000313" key="3">
    <source>
        <dbReference type="Proteomes" id="UP000276178"/>
    </source>
</evidence>
<keyword evidence="4" id="KW-1185">Reference proteome</keyword>
<evidence type="ECO:0000313" key="4">
    <source>
        <dbReference type="Proteomes" id="UP000317180"/>
    </source>
</evidence>
<evidence type="ECO:0000313" key="2">
    <source>
        <dbReference type="EMBL" id="RNB60882.1"/>
    </source>
</evidence>
<dbReference type="EMBL" id="RHHN01000008">
    <property type="protein sequence ID" value="RNB60882.1"/>
    <property type="molecule type" value="Genomic_DNA"/>
</dbReference>
<dbReference type="Proteomes" id="UP000317180">
    <property type="component" value="Unassembled WGS sequence"/>
</dbReference>
<dbReference type="Proteomes" id="UP000276178">
    <property type="component" value="Unassembled WGS sequence"/>
</dbReference>
<gene>
    <name evidence="1" type="ORF">BAG01nite_05500</name>
    <name evidence="2" type="ORF">EB820_01775</name>
</gene>
<organism evidence="2 3">
    <name type="scientific">Brevibacillus agri</name>
    <dbReference type="NCBI Taxonomy" id="51101"/>
    <lineage>
        <taxon>Bacteria</taxon>
        <taxon>Bacillati</taxon>
        <taxon>Bacillota</taxon>
        <taxon>Bacilli</taxon>
        <taxon>Bacillales</taxon>
        <taxon>Paenibacillaceae</taxon>
        <taxon>Brevibacillus</taxon>
    </lineage>
</organism>
<dbReference type="AlphaFoldDB" id="A0A3M8BC79"/>
<protein>
    <submittedName>
        <fullName evidence="2">Uncharacterized protein</fullName>
    </submittedName>
</protein>
<evidence type="ECO:0000313" key="1">
    <source>
        <dbReference type="EMBL" id="GED24448.1"/>
    </source>
</evidence>